<gene>
    <name evidence="3" type="ORF">E1B28_010840</name>
</gene>
<organism evidence="3 4">
    <name type="scientific">Marasmius oreades</name>
    <name type="common">fairy-ring Marasmius</name>
    <dbReference type="NCBI Taxonomy" id="181124"/>
    <lineage>
        <taxon>Eukaryota</taxon>
        <taxon>Fungi</taxon>
        <taxon>Dikarya</taxon>
        <taxon>Basidiomycota</taxon>
        <taxon>Agaricomycotina</taxon>
        <taxon>Agaricomycetes</taxon>
        <taxon>Agaricomycetidae</taxon>
        <taxon>Agaricales</taxon>
        <taxon>Marasmiineae</taxon>
        <taxon>Marasmiaceae</taxon>
        <taxon>Marasmius</taxon>
    </lineage>
</organism>
<feature type="transmembrane region" description="Helical" evidence="1">
    <location>
        <begin position="68"/>
        <end position="90"/>
    </location>
</feature>
<dbReference type="EMBL" id="CM032187">
    <property type="protein sequence ID" value="KAG7089132.1"/>
    <property type="molecule type" value="Genomic_DNA"/>
</dbReference>
<feature type="domain" description="DUF6533" evidence="2">
    <location>
        <begin position="39"/>
        <end position="84"/>
    </location>
</feature>
<accession>A0A9P7UNX6</accession>
<dbReference type="InterPro" id="IPR045340">
    <property type="entry name" value="DUF6533"/>
</dbReference>
<keyword evidence="1" id="KW-1133">Transmembrane helix</keyword>
<dbReference type="RefSeq" id="XP_043005602.1">
    <property type="nucleotide sequence ID" value="XM_043155820.1"/>
</dbReference>
<keyword evidence="4" id="KW-1185">Reference proteome</keyword>
<protein>
    <recommendedName>
        <fullName evidence="2">DUF6533 domain-containing protein</fullName>
    </recommendedName>
</protein>
<evidence type="ECO:0000256" key="1">
    <source>
        <dbReference type="SAM" id="Phobius"/>
    </source>
</evidence>
<dbReference type="Pfam" id="PF20151">
    <property type="entry name" value="DUF6533"/>
    <property type="match status" value="1"/>
</dbReference>
<evidence type="ECO:0000313" key="3">
    <source>
        <dbReference type="EMBL" id="KAG7089132.1"/>
    </source>
</evidence>
<feature type="transmembrane region" description="Helical" evidence="1">
    <location>
        <begin position="110"/>
        <end position="131"/>
    </location>
</feature>
<dbReference type="Proteomes" id="UP001049176">
    <property type="component" value="Chromosome 7"/>
</dbReference>
<comment type="caution">
    <text evidence="3">The sequence shown here is derived from an EMBL/GenBank/DDBJ whole genome shotgun (WGS) entry which is preliminary data.</text>
</comment>
<dbReference type="KEGG" id="more:E1B28_010840"/>
<feature type="transmembrane region" description="Helical" evidence="1">
    <location>
        <begin position="138"/>
        <end position="159"/>
    </location>
</feature>
<dbReference type="AlphaFoldDB" id="A0A9P7UNX6"/>
<dbReference type="OrthoDB" id="3350812at2759"/>
<keyword evidence="1" id="KW-0472">Membrane</keyword>
<sequence length="329" mass="37632">MMRRGSSVSHLFSFATMVDPHAGTPVSAAFLSHQHIVTYMDVVSAALLAYDVIIKLDVEIEHIWMRKWSFLTVVYIIQRYLPFIDTMGLVLDHHFGAHLNEHYCTLNFNMAGWCYIVGMTLSQVILTIRVWAVWNRSVPVAVGFVLFFLGCWVPCYVLLGEFSRTGKFGPDPSNTSFGCYLTSHPSLVPFWALWLVYDSGTFMMILIPGLRAYRGVGRSELLKAIYQDGVAYYVFMFSTSLANMIGNLILPYDLTFLLFSFARVIHSLVTSRVLLHIRQVAWERSESFQMLSQIRFTQNGHEGSCSVPNRIHDRFEVSEFSTRLYQSPE</sequence>
<dbReference type="GeneID" id="66079915"/>
<keyword evidence="1" id="KW-0812">Transmembrane</keyword>
<feature type="transmembrane region" description="Helical" evidence="1">
    <location>
        <begin position="191"/>
        <end position="210"/>
    </location>
</feature>
<proteinExistence type="predicted"/>
<evidence type="ECO:0000313" key="4">
    <source>
        <dbReference type="Proteomes" id="UP001049176"/>
    </source>
</evidence>
<evidence type="ECO:0000259" key="2">
    <source>
        <dbReference type="Pfam" id="PF20151"/>
    </source>
</evidence>
<name>A0A9P7UNX6_9AGAR</name>
<reference evidence="3" key="1">
    <citation type="journal article" date="2021" name="Genome Biol. Evol.">
        <title>The assembled and annotated genome of the fairy-ring fungus Marasmius oreades.</title>
        <authorList>
            <person name="Hiltunen M."/>
            <person name="Ament-Velasquez S.L."/>
            <person name="Johannesson H."/>
        </authorList>
    </citation>
    <scope>NUCLEOTIDE SEQUENCE</scope>
    <source>
        <strain evidence="3">03SP1</strain>
    </source>
</reference>
<feature type="transmembrane region" description="Helical" evidence="1">
    <location>
        <begin position="230"/>
        <end position="250"/>
    </location>
</feature>